<comment type="subcellular location">
    <subcellularLocation>
        <location evidence="1 13">Cell outer membrane</location>
        <topology evidence="1 13">Lipid-anchor</topology>
    </subcellularLocation>
</comment>
<evidence type="ECO:0000256" key="8">
    <source>
        <dbReference type="ARBA" id="ARBA00023136"/>
    </source>
</evidence>
<reference evidence="14 15" key="1">
    <citation type="submission" date="2020-08" db="EMBL/GenBank/DDBJ databases">
        <title>Genomic Encyclopedia of Type Strains, Phase III (KMG-III): the genomes of soil and plant-associated and newly described type strains.</title>
        <authorList>
            <person name="Whitman W."/>
        </authorList>
    </citation>
    <scope>NUCLEOTIDE SEQUENCE [LARGE SCALE GENOMIC DNA]</scope>
    <source>
        <strain evidence="14 15">CECT 4462</strain>
    </source>
</reference>
<evidence type="ECO:0000256" key="1">
    <source>
        <dbReference type="ARBA" id="ARBA00004459"/>
    </source>
</evidence>
<dbReference type="InterPro" id="IPR004565">
    <property type="entry name" value="OM_lipoprot_LolB"/>
</dbReference>
<evidence type="ECO:0000256" key="12">
    <source>
        <dbReference type="ARBA" id="ARBA00023288"/>
    </source>
</evidence>
<dbReference type="GO" id="GO:0009279">
    <property type="term" value="C:cell outer membrane"/>
    <property type="evidence" value="ECO:0007669"/>
    <property type="project" value="UniProtKB-SubCell"/>
</dbReference>
<sequence>MFPLRNIFLLPLLTLLLSGCAGLFKSESVEGPGDTAAWNTHKTHISTIDGWQITGKIGIKAPQDSGSGTLFWLQRQKYFDLRLSGPLGRGATRLTGHPDRVILEVAEKGRFEAKSPEALLEEQLGWRLPVSNLFWWIRGLPAPDSRSQLSLNPDSRLAHLEQDGWHVEYLSYAEHDGYFLPERIKLQGDDLQLTLVIKEWQPRQLGHP</sequence>
<dbReference type="RefSeq" id="WP_183165663.1">
    <property type="nucleotide sequence ID" value="NZ_JACHXI010000003.1"/>
</dbReference>
<organism evidence="14 15">
    <name type="scientific">Azomonas macrocytogenes</name>
    <name type="common">Azotobacter macrocytogenes</name>
    <dbReference type="NCBI Taxonomy" id="69962"/>
    <lineage>
        <taxon>Bacteria</taxon>
        <taxon>Pseudomonadati</taxon>
        <taxon>Pseudomonadota</taxon>
        <taxon>Gammaproteobacteria</taxon>
        <taxon>Pseudomonadales</taxon>
        <taxon>Pseudomonadaceae</taxon>
        <taxon>Azomonas</taxon>
    </lineage>
</organism>
<keyword evidence="11 13" id="KW-0998">Cell outer membrane</keyword>
<evidence type="ECO:0000256" key="6">
    <source>
        <dbReference type="ARBA" id="ARBA00022729"/>
    </source>
</evidence>
<gene>
    <name evidence="13" type="primary">lolB</name>
    <name evidence="14" type="ORF">FHR87_001073</name>
</gene>
<keyword evidence="15" id="KW-1185">Reference proteome</keyword>
<comment type="function">
    <text evidence="13">Plays a critical role in the incorporation of lipoproteins in the outer membrane after they are released by the LolA protein.</text>
</comment>
<evidence type="ECO:0000256" key="11">
    <source>
        <dbReference type="ARBA" id="ARBA00023237"/>
    </source>
</evidence>
<comment type="similarity">
    <text evidence="2 13">Belongs to the LolB family.</text>
</comment>
<evidence type="ECO:0000256" key="7">
    <source>
        <dbReference type="ARBA" id="ARBA00022927"/>
    </source>
</evidence>
<keyword evidence="9 13" id="KW-0564">Palmitate</keyword>
<keyword evidence="6 13" id="KW-0732">Signal</keyword>
<dbReference type="SUPFAM" id="SSF89392">
    <property type="entry name" value="Prokaryotic lipoproteins and lipoprotein localization factors"/>
    <property type="match status" value="1"/>
</dbReference>
<dbReference type="InterPro" id="IPR029046">
    <property type="entry name" value="LolA/LolB/LppX"/>
</dbReference>
<dbReference type="EMBL" id="JACHXI010000003">
    <property type="protein sequence ID" value="MBB3102690.1"/>
    <property type="molecule type" value="Genomic_DNA"/>
</dbReference>
<dbReference type="GO" id="GO:0015031">
    <property type="term" value="P:protein transport"/>
    <property type="evidence" value="ECO:0007669"/>
    <property type="project" value="UniProtKB-KW"/>
</dbReference>
<evidence type="ECO:0000256" key="5">
    <source>
        <dbReference type="ARBA" id="ARBA00022448"/>
    </source>
</evidence>
<evidence type="ECO:0000256" key="3">
    <source>
        <dbReference type="ARBA" id="ARBA00011245"/>
    </source>
</evidence>
<keyword evidence="10 13" id="KW-0143">Chaperone</keyword>
<evidence type="ECO:0000256" key="4">
    <source>
        <dbReference type="ARBA" id="ARBA00016202"/>
    </source>
</evidence>
<protein>
    <recommendedName>
        <fullName evidence="4 13">Outer-membrane lipoprotein LolB</fullName>
    </recommendedName>
</protein>
<dbReference type="Proteomes" id="UP000549250">
    <property type="component" value="Unassembled WGS sequence"/>
</dbReference>
<dbReference type="HAMAP" id="MF_00233">
    <property type="entry name" value="LolB"/>
    <property type="match status" value="1"/>
</dbReference>
<proteinExistence type="inferred from homology"/>
<keyword evidence="5 13" id="KW-0813">Transport</keyword>
<name>A0A839T232_AZOMA</name>
<evidence type="ECO:0000256" key="9">
    <source>
        <dbReference type="ARBA" id="ARBA00023139"/>
    </source>
</evidence>
<comment type="subunit">
    <text evidence="3 13">Monomer.</text>
</comment>
<dbReference type="Gene3D" id="2.50.20.10">
    <property type="entry name" value="Lipoprotein localisation LolA/LolB/LppX"/>
    <property type="match status" value="1"/>
</dbReference>
<evidence type="ECO:0000313" key="15">
    <source>
        <dbReference type="Proteomes" id="UP000549250"/>
    </source>
</evidence>
<comment type="caution">
    <text evidence="14">The sequence shown here is derived from an EMBL/GenBank/DDBJ whole genome shotgun (WGS) entry which is preliminary data.</text>
</comment>
<accession>A0A839T232</accession>
<keyword evidence="7 13" id="KW-0653">Protein transport</keyword>
<evidence type="ECO:0000256" key="13">
    <source>
        <dbReference type="HAMAP-Rule" id="MF_00233"/>
    </source>
</evidence>
<dbReference type="PROSITE" id="PS51257">
    <property type="entry name" value="PROKAR_LIPOPROTEIN"/>
    <property type="match status" value="1"/>
</dbReference>
<keyword evidence="8 13" id="KW-0472">Membrane</keyword>
<evidence type="ECO:0000256" key="2">
    <source>
        <dbReference type="ARBA" id="ARBA00009696"/>
    </source>
</evidence>
<dbReference type="CDD" id="cd16326">
    <property type="entry name" value="LolB"/>
    <property type="match status" value="1"/>
</dbReference>
<dbReference type="NCBIfam" id="TIGR00548">
    <property type="entry name" value="lolB"/>
    <property type="match status" value="1"/>
</dbReference>
<evidence type="ECO:0000256" key="10">
    <source>
        <dbReference type="ARBA" id="ARBA00023186"/>
    </source>
</evidence>
<keyword evidence="12 13" id="KW-0449">Lipoprotein</keyword>
<dbReference type="Pfam" id="PF03550">
    <property type="entry name" value="LolB"/>
    <property type="match status" value="1"/>
</dbReference>
<evidence type="ECO:0000313" key="14">
    <source>
        <dbReference type="EMBL" id="MBB3102690.1"/>
    </source>
</evidence>
<dbReference type="GO" id="GO:0044874">
    <property type="term" value="P:lipoprotein localization to outer membrane"/>
    <property type="evidence" value="ECO:0007669"/>
    <property type="project" value="UniProtKB-UniRule"/>
</dbReference>
<dbReference type="AlphaFoldDB" id="A0A839T232"/>